<organism evidence="2 3">
    <name type="scientific">Tritrichomonas musculus</name>
    <dbReference type="NCBI Taxonomy" id="1915356"/>
    <lineage>
        <taxon>Eukaryota</taxon>
        <taxon>Metamonada</taxon>
        <taxon>Parabasalia</taxon>
        <taxon>Tritrichomonadida</taxon>
        <taxon>Tritrichomonadidae</taxon>
        <taxon>Tritrichomonas</taxon>
    </lineage>
</organism>
<feature type="region of interest" description="Disordered" evidence="1">
    <location>
        <begin position="191"/>
        <end position="311"/>
    </location>
</feature>
<keyword evidence="3" id="KW-1185">Reference proteome</keyword>
<proteinExistence type="predicted"/>
<evidence type="ECO:0000256" key="1">
    <source>
        <dbReference type="SAM" id="MobiDB-lite"/>
    </source>
</evidence>
<feature type="compositionally biased region" description="Polar residues" evidence="1">
    <location>
        <begin position="233"/>
        <end position="242"/>
    </location>
</feature>
<gene>
    <name evidence="2" type="ORF">M9Y10_037390</name>
</gene>
<feature type="region of interest" description="Disordered" evidence="1">
    <location>
        <begin position="1"/>
        <end position="75"/>
    </location>
</feature>
<feature type="compositionally biased region" description="Acidic residues" evidence="1">
    <location>
        <begin position="10"/>
        <end position="19"/>
    </location>
</feature>
<comment type="caution">
    <text evidence="2">The sequence shown here is derived from an EMBL/GenBank/DDBJ whole genome shotgun (WGS) entry which is preliminary data.</text>
</comment>
<dbReference type="EMBL" id="JAPFFF010000063">
    <property type="protein sequence ID" value="KAK8836865.1"/>
    <property type="molecule type" value="Genomic_DNA"/>
</dbReference>
<feature type="compositionally biased region" description="Basic and acidic residues" evidence="1">
    <location>
        <begin position="192"/>
        <end position="202"/>
    </location>
</feature>
<dbReference type="InterPro" id="IPR012677">
    <property type="entry name" value="Nucleotide-bd_a/b_plait_sf"/>
</dbReference>
<reference evidence="2 3" key="1">
    <citation type="submission" date="2024-04" db="EMBL/GenBank/DDBJ databases">
        <title>Tritrichomonas musculus Genome.</title>
        <authorList>
            <person name="Alves-Ferreira E."/>
            <person name="Grigg M."/>
            <person name="Lorenzi H."/>
            <person name="Galac M."/>
        </authorList>
    </citation>
    <scope>NUCLEOTIDE SEQUENCE [LARGE SCALE GENOMIC DNA]</scope>
    <source>
        <strain evidence="2 3">EAF2021</strain>
    </source>
</reference>
<feature type="compositionally biased region" description="Polar residues" evidence="1">
    <location>
        <begin position="290"/>
        <end position="299"/>
    </location>
</feature>
<sequence length="311" mass="34911">MSKNTNQEAEAPEEPEYVEPEYKSTLGKKEKQNDDALNQLMKQAKMNKKGKKNRKEHQSESSNLESSASSSQNLGKKKKIVITDLNELNNMTFANAPHPAATAPKDEPTIEKYSQAQYQNTAILATVSGQIDESDIQRFFNGLSISKIHPETGYYIIEFSTEEDLRKALQKNKTPYTNNITVLIGEYSIEDENPKPEKHETRLYQSSRNSYSHEDLDDDYSQSGGFRGLSIGSKFQQPQTENKYAPKKTGISIGNKFQQQGEVASPKPNAYRTPYSQQSSAGKYKPSFLNKESTTSIPAANNRFGNLKDGE</sequence>
<protein>
    <recommendedName>
        <fullName evidence="4">RRM domain-containing protein</fullName>
    </recommendedName>
</protein>
<accession>A0ABR2GSE2</accession>
<feature type="compositionally biased region" description="Basic residues" evidence="1">
    <location>
        <begin position="45"/>
        <end position="55"/>
    </location>
</feature>
<feature type="compositionally biased region" description="Low complexity" evidence="1">
    <location>
        <begin position="60"/>
        <end position="74"/>
    </location>
</feature>
<evidence type="ECO:0000313" key="3">
    <source>
        <dbReference type="Proteomes" id="UP001470230"/>
    </source>
</evidence>
<evidence type="ECO:0000313" key="2">
    <source>
        <dbReference type="EMBL" id="KAK8836865.1"/>
    </source>
</evidence>
<evidence type="ECO:0008006" key="4">
    <source>
        <dbReference type="Google" id="ProtNLM"/>
    </source>
</evidence>
<dbReference type="InterPro" id="IPR035979">
    <property type="entry name" value="RBD_domain_sf"/>
</dbReference>
<dbReference type="Proteomes" id="UP001470230">
    <property type="component" value="Unassembled WGS sequence"/>
</dbReference>
<dbReference type="Gene3D" id="3.30.70.330">
    <property type="match status" value="1"/>
</dbReference>
<name>A0ABR2GSE2_9EUKA</name>
<dbReference type="SUPFAM" id="SSF54928">
    <property type="entry name" value="RNA-binding domain, RBD"/>
    <property type="match status" value="1"/>
</dbReference>